<evidence type="ECO:0000313" key="2">
    <source>
        <dbReference type="EMBL" id="CAH3197137.1"/>
    </source>
</evidence>
<dbReference type="InterPro" id="IPR013783">
    <property type="entry name" value="Ig-like_fold"/>
</dbReference>
<dbReference type="InterPro" id="IPR036116">
    <property type="entry name" value="FN3_sf"/>
</dbReference>
<dbReference type="SUPFAM" id="SSF49265">
    <property type="entry name" value="Fibronectin type III"/>
    <property type="match status" value="1"/>
</dbReference>
<comment type="caution">
    <text evidence="2">The sequence shown here is derived from an EMBL/GenBank/DDBJ whole genome shotgun (WGS) entry which is preliminary data.</text>
</comment>
<dbReference type="Pfam" id="PF00041">
    <property type="entry name" value="fn3"/>
    <property type="match status" value="1"/>
</dbReference>
<dbReference type="EMBL" id="CALNXI010005204">
    <property type="protein sequence ID" value="CAH3197137.1"/>
    <property type="molecule type" value="Genomic_DNA"/>
</dbReference>
<dbReference type="CDD" id="cd00063">
    <property type="entry name" value="FN3"/>
    <property type="match status" value="1"/>
</dbReference>
<accession>A0ABN8T1G9</accession>
<dbReference type="Proteomes" id="UP001159427">
    <property type="component" value="Unassembled WGS sequence"/>
</dbReference>
<gene>
    <name evidence="2" type="ORF">PEVE_00034417</name>
</gene>
<organism evidence="2 3">
    <name type="scientific">Porites evermanni</name>
    <dbReference type="NCBI Taxonomy" id="104178"/>
    <lineage>
        <taxon>Eukaryota</taxon>
        <taxon>Metazoa</taxon>
        <taxon>Cnidaria</taxon>
        <taxon>Anthozoa</taxon>
        <taxon>Hexacorallia</taxon>
        <taxon>Scleractinia</taxon>
        <taxon>Fungiina</taxon>
        <taxon>Poritidae</taxon>
        <taxon>Porites</taxon>
    </lineage>
</organism>
<proteinExistence type="predicted"/>
<name>A0ABN8T1G9_9CNID</name>
<protein>
    <recommendedName>
        <fullName evidence="1">Fibronectin type-III domain-containing protein</fullName>
    </recommendedName>
</protein>
<feature type="non-terminal residue" evidence="2">
    <location>
        <position position="1"/>
    </location>
</feature>
<reference evidence="2 3" key="1">
    <citation type="submission" date="2022-05" db="EMBL/GenBank/DDBJ databases">
        <authorList>
            <consortium name="Genoscope - CEA"/>
            <person name="William W."/>
        </authorList>
    </citation>
    <scope>NUCLEOTIDE SEQUENCE [LARGE SCALE GENOMIC DNA]</scope>
</reference>
<feature type="domain" description="Fibronectin type-III" evidence="1">
    <location>
        <begin position="53"/>
        <end position="151"/>
    </location>
</feature>
<sequence length="151" mass="17015">VDKSCTNHTLHLGCSKEYEVAVTSLSAANANTDSSESSFSDSRIWNFTVRRGVPLPPTIQKEKTKTLSCDVNLTWSTPADNGCPLTKYLVYFKLSYEDKQHIYMQDISDLKENAFILMLKCNSRYMIEVSAWNELGESNRSKTLEITTNSG</sequence>
<dbReference type="PROSITE" id="PS50853">
    <property type="entry name" value="FN3"/>
    <property type="match status" value="1"/>
</dbReference>
<evidence type="ECO:0000259" key="1">
    <source>
        <dbReference type="PROSITE" id="PS50853"/>
    </source>
</evidence>
<evidence type="ECO:0000313" key="3">
    <source>
        <dbReference type="Proteomes" id="UP001159427"/>
    </source>
</evidence>
<keyword evidence="3" id="KW-1185">Reference proteome</keyword>
<dbReference type="InterPro" id="IPR003961">
    <property type="entry name" value="FN3_dom"/>
</dbReference>
<dbReference type="Gene3D" id="2.60.40.10">
    <property type="entry name" value="Immunoglobulins"/>
    <property type="match status" value="1"/>
</dbReference>